<name>T0RW07_SAPDV</name>
<evidence type="ECO:0000313" key="2">
    <source>
        <dbReference type="Proteomes" id="UP000030762"/>
    </source>
</evidence>
<dbReference type="VEuPathDB" id="FungiDB:SDRG_07805"/>
<reference evidence="1 2" key="1">
    <citation type="submission" date="2012-04" db="EMBL/GenBank/DDBJ databases">
        <title>The Genome Sequence of Saprolegnia declina VS20.</title>
        <authorList>
            <consortium name="The Broad Institute Genome Sequencing Platform"/>
            <person name="Russ C."/>
            <person name="Nusbaum C."/>
            <person name="Tyler B."/>
            <person name="van West P."/>
            <person name="Dieguez-Uribeondo J."/>
            <person name="de Bruijn I."/>
            <person name="Tripathy S."/>
            <person name="Jiang R."/>
            <person name="Young S.K."/>
            <person name="Zeng Q."/>
            <person name="Gargeya S."/>
            <person name="Fitzgerald M."/>
            <person name="Haas B."/>
            <person name="Abouelleil A."/>
            <person name="Alvarado L."/>
            <person name="Arachchi H.M."/>
            <person name="Berlin A."/>
            <person name="Chapman S.B."/>
            <person name="Goldberg J."/>
            <person name="Griggs A."/>
            <person name="Gujja S."/>
            <person name="Hansen M."/>
            <person name="Howarth C."/>
            <person name="Imamovic A."/>
            <person name="Larimer J."/>
            <person name="McCowen C."/>
            <person name="Montmayeur A."/>
            <person name="Murphy C."/>
            <person name="Neiman D."/>
            <person name="Pearson M."/>
            <person name="Priest M."/>
            <person name="Roberts A."/>
            <person name="Saif S."/>
            <person name="Shea T."/>
            <person name="Sisk P."/>
            <person name="Sykes S."/>
            <person name="Wortman J."/>
            <person name="Nusbaum C."/>
            <person name="Birren B."/>
        </authorList>
    </citation>
    <scope>NUCLEOTIDE SEQUENCE [LARGE SCALE GENOMIC DNA]</scope>
    <source>
        <strain evidence="1 2">VS20</strain>
    </source>
</reference>
<dbReference type="RefSeq" id="XP_008611883.1">
    <property type="nucleotide sequence ID" value="XM_008613661.1"/>
</dbReference>
<dbReference type="EMBL" id="JH767154">
    <property type="protein sequence ID" value="EQC34477.1"/>
    <property type="molecule type" value="Genomic_DNA"/>
</dbReference>
<proteinExistence type="predicted"/>
<protein>
    <submittedName>
        <fullName evidence="1">Uncharacterized protein</fullName>
    </submittedName>
</protein>
<sequence length="132" mass="14641">MAFEKRDRLAAALAVYNCTNRLLPATSTKLKARIHRLTTELMSARPLVVDLKAPIETTLQTIMTNDVLETLNSGSKPALLELQGIGEKRAAEILRARRLGPLTSVHDLRRAGMSTKHIQSFIELNVISPTRL</sequence>
<dbReference type="OrthoDB" id="3176171at2759"/>
<dbReference type="InParanoid" id="T0RW07"/>
<organism evidence="1 2">
    <name type="scientific">Saprolegnia diclina (strain VS20)</name>
    <dbReference type="NCBI Taxonomy" id="1156394"/>
    <lineage>
        <taxon>Eukaryota</taxon>
        <taxon>Sar</taxon>
        <taxon>Stramenopiles</taxon>
        <taxon>Oomycota</taxon>
        <taxon>Saprolegniomycetes</taxon>
        <taxon>Saprolegniales</taxon>
        <taxon>Saprolegniaceae</taxon>
        <taxon>Saprolegnia</taxon>
    </lineage>
</organism>
<dbReference type="InterPro" id="IPR010994">
    <property type="entry name" value="RuvA_2-like"/>
</dbReference>
<gene>
    <name evidence="1" type="ORF">SDRG_07805</name>
</gene>
<dbReference type="GeneID" id="19948532"/>
<evidence type="ECO:0000313" key="1">
    <source>
        <dbReference type="EMBL" id="EQC34477.1"/>
    </source>
</evidence>
<dbReference type="Gene3D" id="1.10.150.280">
    <property type="entry name" value="AF1531-like domain"/>
    <property type="match status" value="1"/>
</dbReference>
<keyword evidence="2" id="KW-1185">Reference proteome</keyword>
<dbReference type="AlphaFoldDB" id="T0RW07"/>
<accession>T0RW07</accession>
<dbReference type="SUPFAM" id="SSF47781">
    <property type="entry name" value="RuvA domain 2-like"/>
    <property type="match status" value="1"/>
</dbReference>
<dbReference type="Proteomes" id="UP000030762">
    <property type="component" value="Unassembled WGS sequence"/>
</dbReference>